<dbReference type="CDD" id="cd01647">
    <property type="entry name" value="RT_LTR"/>
    <property type="match status" value="1"/>
</dbReference>
<dbReference type="InterPro" id="IPR050951">
    <property type="entry name" value="Retrovirus_Pol_polyprotein"/>
</dbReference>
<dbReference type="Gene3D" id="3.10.10.10">
    <property type="entry name" value="HIV Type 1 Reverse Transcriptase, subunit A, domain 1"/>
    <property type="match status" value="1"/>
</dbReference>
<feature type="domain" description="Reverse transcriptase" evidence="2">
    <location>
        <begin position="530"/>
        <end position="715"/>
    </location>
</feature>
<dbReference type="InterPro" id="IPR043502">
    <property type="entry name" value="DNA/RNA_pol_sf"/>
</dbReference>
<feature type="region of interest" description="Disordered" evidence="1">
    <location>
        <begin position="216"/>
        <end position="263"/>
    </location>
</feature>
<evidence type="ECO:0000256" key="1">
    <source>
        <dbReference type="SAM" id="MobiDB-lite"/>
    </source>
</evidence>
<accession>A0ABM1YUN7</accession>
<dbReference type="EnsemblMetazoa" id="AALFPA23_012304.R17598">
    <property type="protein sequence ID" value="AALFPA23_012304.P17598"/>
    <property type="gene ID" value="AALFPA23_012304"/>
</dbReference>
<dbReference type="PANTHER" id="PTHR37984">
    <property type="entry name" value="PROTEIN CBG26694"/>
    <property type="match status" value="1"/>
</dbReference>
<keyword evidence="4" id="KW-1185">Reference proteome</keyword>
<dbReference type="Proteomes" id="UP000069940">
    <property type="component" value="Unassembled WGS sequence"/>
</dbReference>
<dbReference type="PANTHER" id="PTHR37984:SF9">
    <property type="entry name" value="INTEGRASE CATALYTIC DOMAIN-CONTAINING PROTEIN"/>
    <property type="match status" value="1"/>
</dbReference>
<dbReference type="Pfam" id="PF00078">
    <property type="entry name" value="RVT_1"/>
    <property type="match status" value="1"/>
</dbReference>
<reference evidence="4" key="1">
    <citation type="journal article" date="2015" name="Proc. Natl. Acad. Sci. U.S.A.">
        <title>Genome sequence of the Asian Tiger mosquito, Aedes albopictus, reveals insights into its biology, genetics, and evolution.</title>
        <authorList>
            <person name="Chen X.G."/>
            <person name="Jiang X."/>
            <person name="Gu J."/>
            <person name="Xu M."/>
            <person name="Wu Y."/>
            <person name="Deng Y."/>
            <person name="Zhang C."/>
            <person name="Bonizzoni M."/>
            <person name="Dermauw W."/>
            <person name="Vontas J."/>
            <person name="Armbruster P."/>
            <person name="Huang X."/>
            <person name="Yang Y."/>
            <person name="Zhang H."/>
            <person name="He W."/>
            <person name="Peng H."/>
            <person name="Liu Y."/>
            <person name="Wu K."/>
            <person name="Chen J."/>
            <person name="Lirakis M."/>
            <person name="Topalis P."/>
            <person name="Van Leeuwen T."/>
            <person name="Hall A.B."/>
            <person name="Jiang X."/>
            <person name="Thorpe C."/>
            <person name="Mueller R.L."/>
            <person name="Sun C."/>
            <person name="Waterhouse R.M."/>
            <person name="Yan G."/>
            <person name="Tu Z.J."/>
            <person name="Fang X."/>
            <person name="James A.A."/>
        </authorList>
    </citation>
    <scope>NUCLEOTIDE SEQUENCE [LARGE SCALE GENOMIC DNA]</scope>
    <source>
        <strain evidence="4">Foshan</strain>
    </source>
</reference>
<reference evidence="3" key="2">
    <citation type="submission" date="2025-05" db="UniProtKB">
        <authorList>
            <consortium name="EnsemblMetazoa"/>
        </authorList>
    </citation>
    <scope>IDENTIFICATION</scope>
    <source>
        <strain evidence="3">Foshan</strain>
    </source>
</reference>
<dbReference type="RefSeq" id="XP_062714327.1">
    <property type="nucleotide sequence ID" value="XM_062858343.1"/>
</dbReference>
<feature type="compositionally biased region" description="Basic and acidic residues" evidence="1">
    <location>
        <begin position="222"/>
        <end position="234"/>
    </location>
</feature>
<sequence>MAYVVAPNIEPFRKGQSFTTWVRRLTYHFRVNKVKEDERKDQMFMLGGDYLFSVAEKLYPTEALLDEVAYDELVQKLKERLDRTDSVLLQRYHFSSKLQQAGESASDFIFSLKLQAENCEFGDQKNRLIVDRLLVGLSDTKLKHRLLTEDSAKLTLEQAEKIVATWEMAATHTKALANNEDVGLVAAMDSRYPLTGGRGAVLQKIRDAAQGFRGPVKSRLGVRPEIRPAEDRHQNSRVRFQSQHSRHRDSSAGPSSRRFQRNSEQWPVDQRYCDYCKRRDHVRRKCYKLKNERHNEVNHVDTQDANSSTGSLSQLAERLDRLRSGSWDSDENDSGELQCMHVSSINKISNPCLLNVTIENNTVQMEVDSGSSVTVMGKNLFTTKFDLPLVKSTKQLIVINGSRLKVSGEVGVKVEYNGKTANLTLLVLDCDYQFIPLLGRPWLDEFFPNWRNFFRNLMPLYNISENKREALVSDIKLNFSDVFVKDFSIPIKHYEADLVLKTDMPIFRKAYDVPYRLREKVLKYLDKLEAEKVITPIQTSEWASPVVVVMKKNNDIRLVIDCKVSINKLIIPNTYPLPVAQDIFASLAGCTVFCSLDLEGAYTQLSLSKRSRKFMVINTIKGLFSYNRLPQGASSSASIFQQVMDQVLQGIENVCVYLDDVLIAGKDLQDCKAKLYKVSWLEARRLLPRIRLKSGSLRTEVVRTSRDDRWWWLILVDRCRLPLNPQERPCWMTMSGNYRNEIRSPRAQSWRNPISGKYRICGMIIREVIKK</sequence>
<dbReference type="InterPro" id="IPR043128">
    <property type="entry name" value="Rev_trsase/Diguanyl_cyclase"/>
</dbReference>
<protein>
    <recommendedName>
        <fullName evidence="2">Reverse transcriptase domain-containing protein</fullName>
    </recommendedName>
</protein>
<evidence type="ECO:0000313" key="3">
    <source>
        <dbReference type="EnsemblMetazoa" id="AALFPA23_012304.P17598"/>
    </source>
</evidence>
<dbReference type="Gene3D" id="2.40.70.10">
    <property type="entry name" value="Acid Proteases"/>
    <property type="match status" value="1"/>
</dbReference>
<dbReference type="InterPro" id="IPR021109">
    <property type="entry name" value="Peptidase_aspartic_dom_sf"/>
</dbReference>
<dbReference type="SUPFAM" id="SSF56672">
    <property type="entry name" value="DNA/RNA polymerases"/>
    <property type="match status" value="1"/>
</dbReference>
<dbReference type="PROSITE" id="PS50878">
    <property type="entry name" value="RT_POL"/>
    <property type="match status" value="1"/>
</dbReference>
<name>A0ABM1YUN7_AEDAL</name>
<organism evidence="3 4">
    <name type="scientific">Aedes albopictus</name>
    <name type="common">Asian tiger mosquito</name>
    <name type="synonym">Stegomyia albopicta</name>
    <dbReference type="NCBI Taxonomy" id="7160"/>
    <lineage>
        <taxon>Eukaryota</taxon>
        <taxon>Metazoa</taxon>
        <taxon>Ecdysozoa</taxon>
        <taxon>Arthropoda</taxon>
        <taxon>Hexapoda</taxon>
        <taxon>Insecta</taxon>
        <taxon>Pterygota</taxon>
        <taxon>Neoptera</taxon>
        <taxon>Endopterygota</taxon>
        <taxon>Diptera</taxon>
        <taxon>Nematocera</taxon>
        <taxon>Culicoidea</taxon>
        <taxon>Culicidae</taxon>
        <taxon>Culicinae</taxon>
        <taxon>Aedini</taxon>
        <taxon>Aedes</taxon>
        <taxon>Stegomyia</taxon>
    </lineage>
</organism>
<proteinExistence type="predicted"/>
<dbReference type="Gene3D" id="3.30.70.270">
    <property type="match status" value="1"/>
</dbReference>
<evidence type="ECO:0000313" key="4">
    <source>
        <dbReference type="Proteomes" id="UP000069940"/>
    </source>
</evidence>
<dbReference type="InterPro" id="IPR000477">
    <property type="entry name" value="RT_dom"/>
</dbReference>
<dbReference type="GeneID" id="115268034"/>
<evidence type="ECO:0000259" key="2">
    <source>
        <dbReference type="PROSITE" id="PS50878"/>
    </source>
</evidence>
<dbReference type="SUPFAM" id="SSF50630">
    <property type="entry name" value="Acid proteases"/>
    <property type="match status" value="1"/>
</dbReference>